<dbReference type="Pfam" id="PF00400">
    <property type="entry name" value="WD40"/>
    <property type="match status" value="7"/>
</dbReference>
<feature type="transmembrane region" description="Helical" evidence="5">
    <location>
        <begin position="825"/>
        <end position="844"/>
    </location>
</feature>
<dbReference type="InterPro" id="IPR001680">
    <property type="entry name" value="WD40_rpt"/>
</dbReference>
<dbReference type="Gene3D" id="3.40.50.300">
    <property type="entry name" value="P-loop containing nucleotide triphosphate hydrolases"/>
    <property type="match status" value="1"/>
</dbReference>
<dbReference type="InterPro" id="IPR019775">
    <property type="entry name" value="WD40_repeat_CS"/>
</dbReference>
<feature type="repeat" description="WD" evidence="3">
    <location>
        <begin position="101"/>
        <end position="136"/>
    </location>
</feature>
<dbReference type="InterPro" id="IPR011646">
    <property type="entry name" value="KAP_P-loop"/>
</dbReference>
<dbReference type="InterPro" id="IPR036322">
    <property type="entry name" value="WD40_repeat_dom_sf"/>
</dbReference>
<evidence type="ECO:0000259" key="6">
    <source>
        <dbReference type="Pfam" id="PF07693"/>
    </source>
</evidence>
<protein>
    <recommendedName>
        <fullName evidence="6">KAP NTPase domain-containing protein</fullName>
    </recommendedName>
</protein>
<evidence type="ECO:0000256" key="1">
    <source>
        <dbReference type="ARBA" id="ARBA00022574"/>
    </source>
</evidence>
<dbReference type="Proteomes" id="UP000601223">
    <property type="component" value="Unassembled WGS sequence"/>
</dbReference>
<feature type="domain" description="KAP NTPase" evidence="6">
    <location>
        <begin position="670"/>
        <end position="785"/>
    </location>
</feature>
<keyword evidence="5" id="KW-0812">Transmembrane</keyword>
<feature type="repeat" description="WD" evidence="3">
    <location>
        <begin position="32"/>
        <end position="54"/>
    </location>
</feature>
<accession>A0A8J3JMD6</accession>
<reference evidence="7 8" key="1">
    <citation type="submission" date="2021-01" db="EMBL/GenBank/DDBJ databases">
        <title>Whole genome shotgun sequence of Catellatospora bangladeshensis NBRC 107357.</title>
        <authorList>
            <person name="Komaki H."/>
            <person name="Tamura T."/>
        </authorList>
    </citation>
    <scope>NUCLEOTIDE SEQUENCE [LARGE SCALE GENOMIC DNA]</scope>
    <source>
        <strain evidence="7 8">NBRC 107357</strain>
    </source>
</reference>
<sequence>MSVTDEGTWIGSEPGGVGALAAWTALDGRPRVASSGTDGSIQIWDPESAEPVSAPVPGQAQLVLHLGAWAWPGGRLLVSTSEDGSVYAWDVSSDDPVGSRLDGHRGWVPAVCFWDTPAGPRLATAGQDDGTVRLWDPLAGTELGPPLLTGQGHLAALASWPAVGGDLLAVGFNDGRIEIWDIDGRRRLDRHTLRHDGGLWALCAWTDPSGAARLASSGPDDRIRLWDPDTGAAAGEPLAGHSGWVPILTACPQPGGGTALISAAADGTVRIWDVSAPAPTGRLIEGTGGALPSAAVWTSTGGSPRVAVAQRAGVCSYDIATGQAVGNPLVGHVAGMWALTSWQEPDGTRLALGGDSGIVQVWNADTGQTAGRPLTGHTAAIWQLVHYRDAAGRSMLASTGDDGTVRLWDPQAGTALATLAGHRDWVPALIAWTTPAGTPMLISAGIDGTIRRWDPLTRSAIGAPLTGHEGRVLSLAAWDGAAGPRLASGGDDGTIRIWDPVTGEPAAEPWTGHDGWVRTLSVWQGPGRHLLISGGYDGTVRLWDLDTGAPVHEPLRAHAGRVGAVWTWAEPDGGARLVTAGADGVICRWDLDRVAPMEPALRGHEGGIWAVTGWTDAQGEVRLATSGQDGTVRLWDPRRARAVRTLEIGPVSIWGVSDAPTKRDVIGRQALAEAIAQQIRHPGGGPAGDGPTVVGIEGPWGCGKSTLMNLVRELLREGRPVPAAPQGRGLTVRAALRHIAAPGAGPQPVAAGVSAGVVTAWFNPWAYQSGEQIWAGLASEIIDAADGVLYTTTADRQAYWLRRNLGQVDRFALRRALRRRTRSPIFGLSAAAFLAPAVVTLLGVEEPVSLAGMSVGATWLATGVAVTTMLAGVAHTLWRRRFGLASAYLPPVMLDGPAMDVPRLDAPAGAEPEPDPLRRARSGALYLYQHHVADLIDDLTEAGHQLVVFVDDIDRCRPGTIAEVFEAINVFLADVVSRSGLRARFVVGLDSGVVAGHLDQMYRDHGDPTAVHHGEDPSPGWAFLRKLIQLPVLVPQVSDRGLARLVDSVTGQGAPPPLPAVPVQRAAAQLPAPLVAAVPAHRPASRPVRAAHTRVRTLTWRSAERHPQVRALLLDRLRAQPVRSIRETKRLINVWQLYARLMEGLEPLSRPDALIARARHLLILAEIVTRWPALQRGLHRHVGGTRGLRLLAGAAADEQAWQAAVRGLGLDGSAGLTGLRELLIGHDGAAVADLADQVL</sequence>
<evidence type="ECO:0000256" key="2">
    <source>
        <dbReference type="ARBA" id="ARBA00022737"/>
    </source>
</evidence>
<dbReference type="Pfam" id="PF07693">
    <property type="entry name" value="KAP_NTPase"/>
    <property type="match status" value="2"/>
</dbReference>
<dbReference type="AlphaFoldDB" id="A0A8J3JMD6"/>
<feature type="repeat" description="WD" evidence="3">
    <location>
        <begin position="238"/>
        <end position="275"/>
    </location>
</feature>
<evidence type="ECO:0000256" key="5">
    <source>
        <dbReference type="SAM" id="Phobius"/>
    </source>
</evidence>
<dbReference type="CDD" id="cd00200">
    <property type="entry name" value="WD40"/>
    <property type="match status" value="2"/>
</dbReference>
<gene>
    <name evidence="7" type="ORF">Cba03nite_29640</name>
</gene>
<dbReference type="RefSeq" id="WP_203746144.1">
    <property type="nucleotide sequence ID" value="NZ_BONF01000015.1"/>
</dbReference>
<dbReference type="PROSITE" id="PS50294">
    <property type="entry name" value="WD_REPEATS_REGION"/>
    <property type="match status" value="4"/>
</dbReference>
<keyword evidence="8" id="KW-1185">Reference proteome</keyword>
<feature type="repeat" description="WD" evidence="3">
    <location>
        <begin position="374"/>
        <end position="418"/>
    </location>
</feature>
<evidence type="ECO:0000313" key="8">
    <source>
        <dbReference type="Proteomes" id="UP000601223"/>
    </source>
</evidence>
<name>A0A8J3JMD6_9ACTN</name>
<keyword evidence="1 3" id="KW-0853">WD repeat</keyword>
<evidence type="ECO:0000256" key="3">
    <source>
        <dbReference type="PROSITE-ProRule" id="PRU00221"/>
    </source>
</evidence>
<dbReference type="SMART" id="SM00320">
    <property type="entry name" value="WD40"/>
    <property type="match status" value="13"/>
</dbReference>
<dbReference type="PROSITE" id="PS00678">
    <property type="entry name" value="WD_REPEATS_1"/>
    <property type="match status" value="2"/>
</dbReference>
<evidence type="ECO:0000256" key="4">
    <source>
        <dbReference type="SAM" id="MobiDB-lite"/>
    </source>
</evidence>
<dbReference type="SUPFAM" id="SSF52540">
    <property type="entry name" value="P-loop containing nucleoside triphosphate hydrolases"/>
    <property type="match status" value="2"/>
</dbReference>
<keyword evidence="5" id="KW-1133">Transmembrane helix</keyword>
<evidence type="ECO:0000313" key="7">
    <source>
        <dbReference type="EMBL" id="GIF81615.1"/>
    </source>
</evidence>
<feature type="domain" description="KAP NTPase" evidence="6">
    <location>
        <begin position="932"/>
        <end position="1047"/>
    </location>
</feature>
<comment type="caution">
    <text evidence="7">The sequence shown here is derived from an EMBL/GenBank/DDBJ whole genome shotgun (WGS) entry which is preliminary data.</text>
</comment>
<dbReference type="InterPro" id="IPR015943">
    <property type="entry name" value="WD40/YVTN_repeat-like_dom_sf"/>
</dbReference>
<dbReference type="InterPro" id="IPR020472">
    <property type="entry name" value="WD40_PAC1"/>
</dbReference>
<feature type="transmembrane region" description="Helical" evidence="5">
    <location>
        <begin position="856"/>
        <end position="878"/>
    </location>
</feature>
<feature type="repeat" description="WD" evidence="3">
    <location>
        <begin position="601"/>
        <end position="645"/>
    </location>
</feature>
<dbReference type="InterPro" id="IPR027417">
    <property type="entry name" value="P-loop_NTPase"/>
</dbReference>
<feature type="repeat" description="WD" evidence="3">
    <location>
        <begin position="465"/>
        <end position="508"/>
    </location>
</feature>
<feature type="region of interest" description="Disordered" evidence="4">
    <location>
        <begin position="31"/>
        <end position="54"/>
    </location>
</feature>
<dbReference type="PANTHER" id="PTHR22847">
    <property type="entry name" value="WD40 REPEAT PROTEIN"/>
    <property type="match status" value="1"/>
</dbReference>
<dbReference type="PROSITE" id="PS50082">
    <property type="entry name" value="WD_REPEATS_2"/>
    <property type="match status" value="8"/>
</dbReference>
<dbReference type="PRINTS" id="PR00320">
    <property type="entry name" value="GPROTEINBRPT"/>
</dbReference>
<dbReference type="Gene3D" id="2.130.10.10">
    <property type="entry name" value="YVTN repeat-like/Quinoprotein amine dehydrogenase"/>
    <property type="match status" value="4"/>
</dbReference>
<dbReference type="EMBL" id="BONF01000015">
    <property type="protein sequence ID" value="GIF81615.1"/>
    <property type="molecule type" value="Genomic_DNA"/>
</dbReference>
<keyword evidence="5" id="KW-0472">Membrane</keyword>
<dbReference type="PANTHER" id="PTHR22847:SF637">
    <property type="entry name" value="WD REPEAT DOMAIN 5B"/>
    <property type="match status" value="1"/>
</dbReference>
<feature type="repeat" description="WD" evidence="3">
    <location>
        <begin position="72"/>
        <end position="99"/>
    </location>
</feature>
<proteinExistence type="predicted"/>
<keyword evidence="2" id="KW-0677">Repeat</keyword>
<feature type="repeat" description="WD" evidence="3">
    <location>
        <begin position="510"/>
        <end position="553"/>
    </location>
</feature>
<organism evidence="7 8">
    <name type="scientific">Catellatospora bangladeshensis</name>
    <dbReference type="NCBI Taxonomy" id="310355"/>
    <lineage>
        <taxon>Bacteria</taxon>
        <taxon>Bacillati</taxon>
        <taxon>Actinomycetota</taxon>
        <taxon>Actinomycetes</taxon>
        <taxon>Micromonosporales</taxon>
        <taxon>Micromonosporaceae</taxon>
        <taxon>Catellatospora</taxon>
    </lineage>
</organism>
<dbReference type="SUPFAM" id="SSF50978">
    <property type="entry name" value="WD40 repeat-like"/>
    <property type="match status" value="2"/>
</dbReference>